<reference evidence="2 3" key="1">
    <citation type="submission" date="2022-01" db="EMBL/GenBank/DDBJ databases">
        <title>A high-quality chromosome-level genome assembly of rohu carp, Labeo rohita.</title>
        <authorList>
            <person name="Arick M.A. II"/>
            <person name="Hsu C.-Y."/>
            <person name="Magbanua Z."/>
            <person name="Pechanova O."/>
            <person name="Grover C."/>
            <person name="Miller E."/>
            <person name="Thrash A."/>
            <person name="Ezzel L."/>
            <person name="Alam S."/>
            <person name="Benzie J."/>
            <person name="Hamilton M."/>
            <person name="Karsi A."/>
            <person name="Lawrence M.L."/>
            <person name="Peterson D.G."/>
        </authorList>
    </citation>
    <scope>NUCLEOTIDE SEQUENCE [LARGE SCALE GENOMIC DNA]</scope>
    <source>
        <strain evidence="3">BAU-BD-2019</strain>
        <tissue evidence="2">Blood</tissue>
    </source>
</reference>
<accession>A0ABQ8KZK2</accession>
<name>A0ABQ8KZK2_LABRO</name>
<dbReference type="EMBL" id="JACTAM010002709">
    <property type="protein sequence ID" value="KAI2643895.1"/>
    <property type="molecule type" value="Genomic_DNA"/>
</dbReference>
<protein>
    <submittedName>
        <fullName evidence="2">Retrotransposon Gag-like protein 9</fullName>
    </submittedName>
</protein>
<evidence type="ECO:0000313" key="2">
    <source>
        <dbReference type="EMBL" id="KAI2643895.1"/>
    </source>
</evidence>
<gene>
    <name evidence="2" type="ORF">H4Q32_025501</name>
</gene>
<evidence type="ECO:0000313" key="3">
    <source>
        <dbReference type="Proteomes" id="UP000830375"/>
    </source>
</evidence>
<comment type="caution">
    <text evidence="2">The sequence shown here is derived from an EMBL/GenBank/DDBJ whole genome shotgun (WGS) entry which is preliminary data.</text>
</comment>
<keyword evidence="3" id="KW-1185">Reference proteome</keyword>
<feature type="region of interest" description="Disordered" evidence="1">
    <location>
        <begin position="349"/>
        <end position="388"/>
    </location>
</feature>
<sequence length="402" mass="43186">MYLSSPSNKSLHVDPLASRLTRTVTEHSVTTGSSSFSPGQSSDVDTDLILARIKQGQRTLEQYIREFLAISNYSTLPDCIIIELFADGVNEPLSARVRREAPRSSLAAFMNFALLCAGSPCTVGVAKEERDNADMAAAHPSRRLVVTPDHDATNKFTAWIAREMAAVLERAHAMAASAEPAHKMAAAPERVNAIAATAVPIHKMAAKTELCHVTAAIPEPYRVAAVLPESSRVSKSSQGTAAFPELSQVSKSSQVVAVFPESSQVPKSSQIAAVFPEPLHKMAATPEPLHKMAATPEQLHKMAAVSKQLHKMATVSKQLHKMAAITEPVVSTRTPPVVMMAHVLDTPLSNGMGSKKGTPSCCGGYPRVKSRHRVRPSHSCSPRVKPSHSCSSRVKSRYSCCS</sequence>
<evidence type="ECO:0000256" key="1">
    <source>
        <dbReference type="SAM" id="MobiDB-lite"/>
    </source>
</evidence>
<proteinExistence type="predicted"/>
<dbReference type="Proteomes" id="UP000830375">
    <property type="component" value="Unassembled WGS sequence"/>
</dbReference>
<organism evidence="2 3">
    <name type="scientific">Labeo rohita</name>
    <name type="common">Indian major carp</name>
    <name type="synonym">Cyprinus rohita</name>
    <dbReference type="NCBI Taxonomy" id="84645"/>
    <lineage>
        <taxon>Eukaryota</taxon>
        <taxon>Metazoa</taxon>
        <taxon>Chordata</taxon>
        <taxon>Craniata</taxon>
        <taxon>Vertebrata</taxon>
        <taxon>Euteleostomi</taxon>
        <taxon>Actinopterygii</taxon>
        <taxon>Neopterygii</taxon>
        <taxon>Teleostei</taxon>
        <taxon>Ostariophysi</taxon>
        <taxon>Cypriniformes</taxon>
        <taxon>Cyprinidae</taxon>
        <taxon>Labeoninae</taxon>
        <taxon>Labeonini</taxon>
        <taxon>Labeo</taxon>
    </lineage>
</organism>